<evidence type="ECO:0000259" key="1">
    <source>
        <dbReference type="Pfam" id="PF01048"/>
    </source>
</evidence>
<dbReference type="InterPro" id="IPR000845">
    <property type="entry name" value="Nucleoside_phosphorylase_d"/>
</dbReference>
<gene>
    <name evidence="2" type="ORF">PAPYR_2358</name>
</gene>
<reference evidence="2" key="1">
    <citation type="journal article" date="2022" name="bioRxiv">
        <title>Genomics of Preaxostyla Flagellates Illuminates Evolutionary Transitions and the Path Towards Mitochondrial Loss.</title>
        <authorList>
            <person name="Novak L.V.F."/>
            <person name="Treitli S.C."/>
            <person name="Pyrih J."/>
            <person name="Halakuc P."/>
            <person name="Pipaliya S.V."/>
            <person name="Vacek V."/>
            <person name="Brzon O."/>
            <person name="Soukal P."/>
            <person name="Eme L."/>
            <person name="Dacks J.B."/>
            <person name="Karnkowska A."/>
            <person name="Elias M."/>
            <person name="Hampl V."/>
        </authorList>
    </citation>
    <scope>NUCLEOTIDE SEQUENCE</scope>
    <source>
        <strain evidence="2">RCP-MX</strain>
    </source>
</reference>
<dbReference type="Pfam" id="PF01048">
    <property type="entry name" value="PNP_UDP_1"/>
    <property type="match status" value="1"/>
</dbReference>
<dbReference type="Gene3D" id="3.40.50.1580">
    <property type="entry name" value="Nucleoside phosphorylase domain"/>
    <property type="match status" value="1"/>
</dbReference>
<accession>A0ABQ8UQ64</accession>
<dbReference type="Proteomes" id="UP001141327">
    <property type="component" value="Unassembled WGS sequence"/>
</dbReference>
<feature type="domain" description="Nucleoside phosphorylase" evidence="1">
    <location>
        <begin position="31"/>
        <end position="232"/>
    </location>
</feature>
<evidence type="ECO:0000313" key="2">
    <source>
        <dbReference type="EMBL" id="KAJ4461309.1"/>
    </source>
</evidence>
<sequence length="299" mass="33258">MSGGFHNADFPMDDQGRTYHLMVKRGDVANRILTVGDTHRATALAKYLENVHKVEASRHFITYTGHYHGTPLTIVASLMGYPNTDFVVREFRAVTDGPLYFIRFGTCGTPDPNLRIGDLAVGRDAAGIIRNPDAFRAPQADPRAYYHITLPVPADQTLYNHMLAHLRANHPDVVPRIREGTALSGCSFFSSQGRPDSHFTDHNESMLTRITTEMPHTVSIEMETFHLYDLADVSVGHSVHAFGCAMIIAERSNKNFVTPAEKERLVTAWGIPLLDAIAAIPIPHEEEMHGPECCWNKAN</sequence>
<protein>
    <submittedName>
        <fullName evidence="2">Phosphorylase superfamily protein</fullName>
    </submittedName>
</protein>
<dbReference type="InterPro" id="IPR035994">
    <property type="entry name" value="Nucleoside_phosphorylase_sf"/>
</dbReference>
<name>A0ABQ8UQ64_9EUKA</name>
<organism evidence="2 3">
    <name type="scientific">Paratrimastix pyriformis</name>
    <dbReference type="NCBI Taxonomy" id="342808"/>
    <lineage>
        <taxon>Eukaryota</taxon>
        <taxon>Metamonada</taxon>
        <taxon>Preaxostyla</taxon>
        <taxon>Paratrimastigidae</taxon>
        <taxon>Paratrimastix</taxon>
    </lineage>
</organism>
<dbReference type="PANTHER" id="PTHR43691">
    <property type="entry name" value="URIDINE PHOSPHORYLASE"/>
    <property type="match status" value="1"/>
</dbReference>
<dbReference type="SUPFAM" id="SSF53167">
    <property type="entry name" value="Purine and uridine phosphorylases"/>
    <property type="match status" value="1"/>
</dbReference>
<evidence type="ECO:0000313" key="3">
    <source>
        <dbReference type="Proteomes" id="UP001141327"/>
    </source>
</evidence>
<comment type="caution">
    <text evidence="2">The sequence shown here is derived from an EMBL/GenBank/DDBJ whole genome shotgun (WGS) entry which is preliminary data.</text>
</comment>
<dbReference type="EMBL" id="JAPMOS010000008">
    <property type="protein sequence ID" value="KAJ4461309.1"/>
    <property type="molecule type" value="Genomic_DNA"/>
</dbReference>
<dbReference type="PANTHER" id="PTHR43691:SF14">
    <property type="entry name" value="URIDINE PHOSPHORYLASE"/>
    <property type="match status" value="1"/>
</dbReference>
<keyword evidence="3" id="KW-1185">Reference proteome</keyword>
<proteinExistence type="predicted"/>